<dbReference type="InterPro" id="IPR011009">
    <property type="entry name" value="Kinase-like_dom_sf"/>
</dbReference>
<feature type="transmembrane region" description="Helical" evidence="2">
    <location>
        <begin position="120"/>
        <end position="140"/>
    </location>
</feature>
<dbReference type="Proteomes" id="UP000636479">
    <property type="component" value="Unassembled WGS sequence"/>
</dbReference>
<dbReference type="GeneID" id="59344314"/>
<evidence type="ECO:0000313" key="4">
    <source>
        <dbReference type="EMBL" id="KAF7307071.1"/>
    </source>
</evidence>
<reference evidence="4" key="1">
    <citation type="submission" date="2020-05" db="EMBL/GenBank/DDBJ databases">
        <title>Mycena genomes resolve the evolution of fungal bioluminescence.</title>
        <authorList>
            <person name="Tsai I.J."/>
        </authorList>
    </citation>
    <scope>NUCLEOTIDE SEQUENCE</scope>
    <source>
        <strain evidence="4">171206Taipei</strain>
    </source>
</reference>
<dbReference type="OrthoDB" id="1290869at2759"/>
<sequence>MLCRFSALHRPLLSPSSRLVRPPNPLRHASNFFTPNPINRFRWRRTLWLLPVGAGLVLYYRPQQKPVLPSIISSPSIIPCQTRPQLIIESPFEEELTISARIRAFFHDRIWEPILTATRFIYLFALFVPVIVTSPMLLIGKPEKRYRGDRWGAVWWYDYLVGKMETAGPAFTKLAQWAGSRADLFPSLLCDRLGRLHSKGKSHSMEHTRKQIEQAFQRRFEDVFEEFDEEPIGTGAIAQVYRATLKQDLIPPSFLGPRRLVRGPTGAPRPLAIKVLHPRVNKTISRDLSIMSFFAHFITLFPGMQWLSLPEEVDVFGKMMFQQLDLRHEAENLLGFETNFASRKVPVTFPRPLTSWSTSEVLVEEFENALPLEAFLKNGGGPFEDQVATVGLDAFLNMLLLDNFVHSDLHPGNIMLKFSKPPTTRMLLSNIFNSLLNRNQPTSTDPFPTSSESDQIVSELRKLVNNPVGWRTKLNALGAEGYVPEIVFIDAGLVTTLSEVNRKNFLDLFRALAEFDGYRTGQLMVERCRTPELAIETETFALKMQHLVLGVKRKTFSLGQVKISDILTEVLRSVREHHVKMEGDFINTVISILLLEGIGRRLDPGLDLFKSALPILRQLGGQMAASATIQSEKQSGNLGAMLKARFSFSFLVHNLF</sequence>
<dbReference type="CDD" id="cd13971">
    <property type="entry name" value="ADCK2-like"/>
    <property type="match status" value="1"/>
</dbReference>
<dbReference type="InterPro" id="IPR004147">
    <property type="entry name" value="ABC1_dom"/>
</dbReference>
<keyword evidence="2" id="KW-0472">Membrane</keyword>
<keyword evidence="2" id="KW-0812">Transmembrane</keyword>
<comment type="similarity">
    <text evidence="1">Belongs to the protein kinase superfamily. ADCK protein kinase family.</text>
</comment>
<dbReference type="PANTHER" id="PTHR45890">
    <property type="entry name" value="AARF DOMAIN CONTAINING KINASE 2 (PREDICTED)"/>
    <property type="match status" value="1"/>
</dbReference>
<dbReference type="EMBL" id="JACAZF010000004">
    <property type="protein sequence ID" value="KAF7307071.1"/>
    <property type="molecule type" value="Genomic_DNA"/>
</dbReference>
<dbReference type="InterPro" id="IPR044095">
    <property type="entry name" value="ADCK2_dom"/>
</dbReference>
<evidence type="ECO:0000256" key="2">
    <source>
        <dbReference type="SAM" id="Phobius"/>
    </source>
</evidence>
<dbReference type="PANTHER" id="PTHR45890:SF1">
    <property type="entry name" value="AARF DOMAIN CONTAINING KINASE 2"/>
    <property type="match status" value="1"/>
</dbReference>
<feature type="domain" description="ABC1 atypical kinase-like" evidence="3">
    <location>
        <begin position="196"/>
        <end position="247"/>
    </location>
</feature>
<name>A0A8H6SX71_9AGAR</name>
<keyword evidence="2" id="KW-1133">Transmembrane helix</keyword>
<evidence type="ECO:0000256" key="1">
    <source>
        <dbReference type="ARBA" id="ARBA00009670"/>
    </source>
</evidence>
<comment type="caution">
    <text evidence="4">The sequence shown here is derived from an EMBL/GenBank/DDBJ whole genome shotgun (WGS) entry which is preliminary data.</text>
</comment>
<gene>
    <name evidence="4" type="ORF">MIND_00500200</name>
</gene>
<dbReference type="GO" id="GO:0005739">
    <property type="term" value="C:mitochondrion"/>
    <property type="evidence" value="ECO:0007669"/>
    <property type="project" value="TreeGrafter"/>
</dbReference>
<dbReference type="InterPro" id="IPR052402">
    <property type="entry name" value="ADCK_kinase"/>
</dbReference>
<organism evidence="4 5">
    <name type="scientific">Mycena indigotica</name>
    <dbReference type="NCBI Taxonomy" id="2126181"/>
    <lineage>
        <taxon>Eukaryota</taxon>
        <taxon>Fungi</taxon>
        <taxon>Dikarya</taxon>
        <taxon>Basidiomycota</taxon>
        <taxon>Agaricomycotina</taxon>
        <taxon>Agaricomycetes</taxon>
        <taxon>Agaricomycetidae</taxon>
        <taxon>Agaricales</taxon>
        <taxon>Marasmiineae</taxon>
        <taxon>Mycenaceae</taxon>
        <taxon>Mycena</taxon>
    </lineage>
</organism>
<dbReference type="AlphaFoldDB" id="A0A8H6SX71"/>
<proteinExistence type="inferred from homology"/>
<evidence type="ECO:0000313" key="5">
    <source>
        <dbReference type="Proteomes" id="UP000636479"/>
    </source>
</evidence>
<keyword evidence="5" id="KW-1185">Reference proteome</keyword>
<protein>
    <submittedName>
        <fullName evidence="4">ABC1-domain-containing protein</fullName>
    </submittedName>
</protein>
<dbReference type="SUPFAM" id="SSF56112">
    <property type="entry name" value="Protein kinase-like (PK-like)"/>
    <property type="match status" value="1"/>
</dbReference>
<accession>A0A8H6SX71</accession>
<dbReference type="Pfam" id="PF03109">
    <property type="entry name" value="ABC1"/>
    <property type="match status" value="2"/>
</dbReference>
<dbReference type="RefSeq" id="XP_037222090.1">
    <property type="nucleotide sequence ID" value="XM_037361798.1"/>
</dbReference>
<feature type="domain" description="ABC1 atypical kinase-like" evidence="3">
    <location>
        <begin position="271"/>
        <end position="417"/>
    </location>
</feature>
<evidence type="ECO:0000259" key="3">
    <source>
        <dbReference type="Pfam" id="PF03109"/>
    </source>
</evidence>